<keyword evidence="8" id="KW-0479">Metal-binding</keyword>
<name>A0A210Q9N5_MIZYE</name>
<keyword evidence="6" id="KW-0109">Calcium transport</keyword>
<dbReference type="Pfam" id="PF03160">
    <property type="entry name" value="Calx-beta"/>
    <property type="match status" value="1"/>
</dbReference>
<keyword evidence="17" id="KW-0325">Glycoprotein</keyword>
<keyword evidence="18" id="KW-0739">Sodium transport</keyword>
<accession>A0A210Q9N5</accession>
<dbReference type="GO" id="GO:0005432">
    <property type="term" value="F:calcium:sodium antiporter activity"/>
    <property type="evidence" value="ECO:0007669"/>
    <property type="project" value="InterPro"/>
</dbReference>
<feature type="transmembrane region" description="Helical" evidence="20">
    <location>
        <begin position="208"/>
        <end position="229"/>
    </location>
</feature>
<evidence type="ECO:0000256" key="2">
    <source>
        <dbReference type="ARBA" id="ARBA00007489"/>
    </source>
</evidence>
<dbReference type="GO" id="GO:0007154">
    <property type="term" value="P:cell communication"/>
    <property type="evidence" value="ECO:0007669"/>
    <property type="project" value="InterPro"/>
</dbReference>
<evidence type="ECO:0000256" key="3">
    <source>
        <dbReference type="ARBA" id="ARBA00022448"/>
    </source>
</evidence>
<keyword evidence="12" id="KW-0112">Calmodulin-binding</keyword>
<feature type="transmembrane region" description="Helical" evidence="20">
    <location>
        <begin position="732"/>
        <end position="756"/>
    </location>
</feature>
<dbReference type="InterPro" id="IPR004837">
    <property type="entry name" value="NaCa_Exmemb"/>
</dbReference>
<keyword evidence="13 20" id="KW-1133">Transmembrane helix</keyword>
<evidence type="ECO:0000256" key="13">
    <source>
        <dbReference type="ARBA" id="ARBA00022989"/>
    </source>
</evidence>
<feature type="domain" description="Calx-beta" evidence="22">
    <location>
        <begin position="513"/>
        <end position="612"/>
    </location>
</feature>
<dbReference type="SMART" id="SM00237">
    <property type="entry name" value="Calx_beta"/>
    <property type="match status" value="2"/>
</dbReference>
<feature type="transmembrane region" description="Helical" evidence="20">
    <location>
        <begin position="241"/>
        <end position="262"/>
    </location>
</feature>
<dbReference type="OrthoDB" id="418484at2759"/>
<dbReference type="InterPro" id="IPR051171">
    <property type="entry name" value="CaCA"/>
</dbReference>
<sequence>MDSWYRRFTMSVGMKPLALGFLSMALLDMLPLSEAQTVTTMVPENVTDAPGCTMDSEPCKAGIFFPLWTPTRNLSVGDKAARAIVYFVAMIYMFLGVSIIADRFMSAIEVITSKEKDVVIRRPDGSTHVVNVRVWNETVSNLTLMALGSSAPEILLSCIEVVGKNFEAGDLGPSTIVGSAAFNLFVITAICVSAIPAGDKRTIKHLRVFFITATWSIFAYLWMYFILSVSSYGVVEVWEAVITFVFFPITVLTAYIADIKFLPHKFLSKKYRESRQKGVVIQAEGDTEMNHVDDVVFRDIRNVADVKELMVYEQHRKEYMEIMRNLRKKNPNSDMKALEEMAELEAINRGPKSRAFYRIQATRKLTGGGKVIKKAKIDRKASVEDVKVEVRDQFTTKVIFDPGHYTVMENIGTFFLTVSREGGDLSKTLYVDYKTEDGSASGGADFDYAEGTLVFYPHEIHKQIPVSIIDDEIFEEDEHFYVRLSNVRLGDAQGMFDSSASEMKVKLGTPFVATVMILDDDHPGIFLFDEKMVVVPEAIGQTDIKVTRSSGARGTVKIPFKTVDGSAKAGKDYESLTGFVIFLNDQTEQFINVKIYDHEEYEKNETFYIELETPILLKRGSGKCENMDVEDTDVDEEGKPRLGETTRICVNIRETVEFKNVVDKLLKKANVSLVVGTSSWREQFVEAITVSAGEDDDEEAEEKLPSCMDYVMHFLTLFWKLLFAFVPPTDYFGGWACFTVSIIMIGVLTGLIGDLASGFGCTIGLKDAVTAISFVALGTSIPDTFASKVAAINDEYADSSIGNVTGSNAVNVFLGIGLAWSMAAIYHTSNGNTFNVVPGTLAMSVTVFCVEAVMTVVIILIRRKFGGELGGPVRNKYLTSLFLVGLWLIYIVISSLVSYCYIPGF</sequence>
<evidence type="ECO:0000256" key="4">
    <source>
        <dbReference type="ARBA" id="ARBA00022449"/>
    </source>
</evidence>
<evidence type="ECO:0000256" key="10">
    <source>
        <dbReference type="ARBA" id="ARBA00022737"/>
    </source>
</evidence>
<feature type="transmembrane region" description="Helical" evidence="20">
    <location>
        <begin position="841"/>
        <end position="861"/>
    </location>
</feature>
<dbReference type="NCBIfam" id="TIGR00845">
    <property type="entry name" value="caca"/>
    <property type="match status" value="1"/>
</dbReference>
<dbReference type="InterPro" id="IPR038081">
    <property type="entry name" value="CalX-like_sf"/>
</dbReference>
<evidence type="ECO:0000256" key="5">
    <source>
        <dbReference type="ARBA" id="ARBA00022475"/>
    </source>
</evidence>
<keyword evidence="7 20" id="KW-0812">Transmembrane</keyword>
<dbReference type="SUPFAM" id="SSF141072">
    <property type="entry name" value="CalX-like"/>
    <property type="match status" value="2"/>
</dbReference>
<dbReference type="GO" id="GO:0046872">
    <property type="term" value="F:metal ion binding"/>
    <property type="evidence" value="ECO:0007669"/>
    <property type="project" value="UniProtKB-KW"/>
</dbReference>
<dbReference type="Gene3D" id="2.60.40.2030">
    <property type="match status" value="2"/>
</dbReference>
<evidence type="ECO:0000256" key="17">
    <source>
        <dbReference type="ARBA" id="ARBA00023180"/>
    </source>
</evidence>
<gene>
    <name evidence="23" type="ORF">KP79_PYT10365</name>
</gene>
<dbReference type="GO" id="GO:0042383">
    <property type="term" value="C:sarcolemma"/>
    <property type="evidence" value="ECO:0007669"/>
    <property type="project" value="TreeGrafter"/>
</dbReference>
<keyword evidence="14" id="KW-0915">Sodium</keyword>
<keyword evidence="11" id="KW-0106">Calcium</keyword>
<feature type="transmembrane region" description="Helical" evidence="20">
    <location>
        <begin position="175"/>
        <end position="196"/>
    </location>
</feature>
<keyword evidence="15" id="KW-0406">Ion transport</keyword>
<evidence type="ECO:0000256" key="19">
    <source>
        <dbReference type="ARBA" id="ARBA00033667"/>
    </source>
</evidence>
<evidence type="ECO:0000256" key="15">
    <source>
        <dbReference type="ARBA" id="ARBA00023065"/>
    </source>
</evidence>
<keyword evidence="10" id="KW-0677">Repeat</keyword>
<keyword evidence="5" id="KW-1003">Cell membrane</keyword>
<evidence type="ECO:0000256" key="12">
    <source>
        <dbReference type="ARBA" id="ARBA00022860"/>
    </source>
</evidence>
<keyword evidence="24" id="KW-1185">Reference proteome</keyword>
<reference evidence="23 24" key="1">
    <citation type="journal article" date="2017" name="Nat. Ecol. Evol.">
        <title>Scallop genome provides insights into evolution of bilaterian karyotype and development.</title>
        <authorList>
            <person name="Wang S."/>
            <person name="Zhang J."/>
            <person name="Jiao W."/>
            <person name="Li J."/>
            <person name="Xun X."/>
            <person name="Sun Y."/>
            <person name="Guo X."/>
            <person name="Huan P."/>
            <person name="Dong B."/>
            <person name="Zhang L."/>
            <person name="Hu X."/>
            <person name="Sun X."/>
            <person name="Wang J."/>
            <person name="Zhao C."/>
            <person name="Wang Y."/>
            <person name="Wang D."/>
            <person name="Huang X."/>
            <person name="Wang R."/>
            <person name="Lv J."/>
            <person name="Li Y."/>
            <person name="Zhang Z."/>
            <person name="Liu B."/>
            <person name="Lu W."/>
            <person name="Hui Y."/>
            <person name="Liang J."/>
            <person name="Zhou Z."/>
            <person name="Hou R."/>
            <person name="Li X."/>
            <person name="Liu Y."/>
            <person name="Li H."/>
            <person name="Ning X."/>
            <person name="Lin Y."/>
            <person name="Zhao L."/>
            <person name="Xing Q."/>
            <person name="Dou J."/>
            <person name="Li Y."/>
            <person name="Mao J."/>
            <person name="Guo H."/>
            <person name="Dou H."/>
            <person name="Li T."/>
            <person name="Mu C."/>
            <person name="Jiang W."/>
            <person name="Fu Q."/>
            <person name="Fu X."/>
            <person name="Miao Y."/>
            <person name="Liu J."/>
            <person name="Yu Q."/>
            <person name="Li R."/>
            <person name="Liao H."/>
            <person name="Li X."/>
            <person name="Kong Y."/>
            <person name="Jiang Z."/>
            <person name="Chourrout D."/>
            <person name="Li R."/>
            <person name="Bao Z."/>
        </authorList>
    </citation>
    <scope>NUCLEOTIDE SEQUENCE [LARGE SCALE GENOMIC DNA]</scope>
    <source>
        <strain evidence="23 24">PY_sf001</strain>
    </source>
</reference>
<dbReference type="GO" id="GO:0098703">
    <property type="term" value="P:calcium ion import across plasma membrane"/>
    <property type="evidence" value="ECO:0007669"/>
    <property type="project" value="TreeGrafter"/>
</dbReference>
<evidence type="ECO:0000256" key="8">
    <source>
        <dbReference type="ARBA" id="ARBA00022723"/>
    </source>
</evidence>
<feature type="chain" id="PRO_5012080867" evidence="21">
    <location>
        <begin position="36"/>
        <end position="905"/>
    </location>
</feature>
<dbReference type="InterPro" id="IPR044880">
    <property type="entry name" value="NCX_ion-bd_dom_sf"/>
</dbReference>
<comment type="caution">
    <text evidence="23">The sequence shown here is derived from an EMBL/GenBank/DDBJ whole genome shotgun (WGS) entry which is preliminary data.</text>
</comment>
<evidence type="ECO:0000313" key="23">
    <source>
        <dbReference type="EMBL" id="OWF45441.1"/>
    </source>
</evidence>
<evidence type="ECO:0000313" key="24">
    <source>
        <dbReference type="Proteomes" id="UP000242188"/>
    </source>
</evidence>
<evidence type="ECO:0000256" key="18">
    <source>
        <dbReference type="ARBA" id="ARBA00023201"/>
    </source>
</evidence>
<evidence type="ECO:0000256" key="21">
    <source>
        <dbReference type="SAM" id="SignalP"/>
    </source>
</evidence>
<evidence type="ECO:0000256" key="9">
    <source>
        <dbReference type="ARBA" id="ARBA00022729"/>
    </source>
</evidence>
<feature type="domain" description="Calx-beta" evidence="22">
    <location>
        <begin position="386"/>
        <end position="485"/>
    </location>
</feature>
<keyword evidence="4" id="KW-0050">Antiport</keyword>
<proteinExistence type="inferred from homology"/>
<comment type="catalytic activity">
    <reaction evidence="19">
        <text>Ca(2+)(in) + 3 Na(+)(out) = Ca(2+)(out) + 3 Na(+)(in)</text>
        <dbReference type="Rhea" id="RHEA:69955"/>
        <dbReference type="ChEBI" id="CHEBI:29101"/>
        <dbReference type="ChEBI" id="CHEBI:29108"/>
    </reaction>
</comment>
<feature type="transmembrane region" description="Helical" evidence="20">
    <location>
        <begin position="83"/>
        <end position="101"/>
    </location>
</feature>
<dbReference type="PANTHER" id="PTHR11878:SF65">
    <property type="entry name" value="NA_CA-EXCHANGE PROTEIN, ISOFORM G"/>
    <property type="match status" value="1"/>
</dbReference>
<dbReference type="FunFam" id="1.20.1420.30:FF:000003">
    <property type="entry name" value="sodium/calcium exchanger 1 isoform X1"/>
    <property type="match status" value="1"/>
</dbReference>
<dbReference type="AlphaFoldDB" id="A0A210Q9N5"/>
<dbReference type="InterPro" id="IPR032452">
    <property type="entry name" value="Na_Ca_Ex_C-exten"/>
</dbReference>
<keyword evidence="16 20" id="KW-0472">Membrane</keyword>
<dbReference type="InterPro" id="IPR003644">
    <property type="entry name" value="Calx_beta"/>
</dbReference>
<dbReference type="EMBL" id="NEDP02004499">
    <property type="protein sequence ID" value="OWF45441.1"/>
    <property type="molecule type" value="Genomic_DNA"/>
</dbReference>
<comment type="subcellular location">
    <subcellularLocation>
        <location evidence="1">Cell membrane</location>
        <topology evidence="1">Multi-pass membrane protein</topology>
    </subcellularLocation>
</comment>
<keyword evidence="9 21" id="KW-0732">Signal</keyword>
<evidence type="ECO:0000256" key="11">
    <source>
        <dbReference type="ARBA" id="ARBA00022837"/>
    </source>
</evidence>
<dbReference type="InterPro" id="IPR004836">
    <property type="entry name" value="Na_Ca_Ex"/>
</dbReference>
<protein>
    <submittedName>
        <fullName evidence="23">Sodium/calcium exchanger 2</fullName>
    </submittedName>
</protein>
<dbReference type="GO" id="GO:0030424">
    <property type="term" value="C:axon"/>
    <property type="evidence" value="ECO:0007669"/>
    <property type="project" value="TreeGrafter"/>
</dbReference>
<comment type="similarity">
    <text evidence="2">Belongs to the Ca(2+):cation antiporter (CaCA) (TC 2.A.19) family. SLC8 subfamily.</text>
</comment>
<keyword evidence="3" id="KW-0813">Transport</keyword>
<dbReference type="Pfam" id="PF01699">
    <property type="entry name" value="Na_Ca_ex"/>
    <property type="match status" value="2"/>
</dbReference>
<dbReference type="PRINTS" id="PR01259">
    <property type="entry name" value="NACAEXCHNGR"/>
</dbReference>
<evidence type="ECO:0000256" key="7">
    <source>
        <dbReference type="ARBA" id="ARBA00022692"/>
    </source>
</evidence>
<dbReference type="GO" id="GO:0098794">
    <property type="term" value="C:postsynapse"/>
    <property type="evidence" value="ECO:0007669"/>
    <property type="project" value="TreeGrafter"/>
</dbReference>
<evidence type="ECO:0000256" key="6">
    <source>
        <dbReference type="ARBA" id="ARBA00022568"/>
    </source>
</evidence>
<dbReference type="Pfam" id="PF16494">
    <property type="entry name" value="Na_Ca_ex_C"/>
    <property type="match status" value="1"/>
</dbReference>
<feature type="transmembrane region" description="Helical" evidence="20">
    <location>
        <begin position="809"/>
        <end position="829"/>
    </location>
</feature>
<evidence type="ECO:0000256" key="14">
    <source>
        <dbReference type="ARBA" id="ARBA00023053"/>
    </source>
</evidence>
<dbReference type="PANTHER" id="PTHR11878">
    <property type="entry name" value="SODIUM/CALCIUM EXCHANGER"/>
    <property type="match status" value="1"/>
</dbReference>
<evidence type="ECO:0000256" key="1">
    <source>
        <dbReference type="ARBA" id="ARBA00004651"/>
    </source>
</evidence>
<evidence type="ECO:0000259" key="22">
    <source>
        <dbReference type="SMART" id="SM00237"/>
    </source>
</evidence>
<dbReference type="Gene3D" id="1.20.1420.30">
    <property type="entry name" value="NCX, central ion-binding region"/>
    <property type="match status" value="2"/>
</dbReference>
<dbReference type="GO" id="GO:0005516">
    <property type="term" value="F:calmodulin binding"/>
    <property type="evidence" value="ECO:0007669"/>
    <property type="project" value="UniProtKB-KW"/>
</dbReference>
<dbReference type="Proteomes" id="UP000242188">
    <property type="component" value="Unassembled WGS sequence"/>
</dbReference>
<organism evidence="23 24">
    <name type="scientific">Mizuhopecten yessoensis</name>
    <name type="common">Japanese scallop</name>
    <name type="synonym">Patinopecten yessoensis</name>
    <dbReference type="NCBI Taxonomy" id="6573"/>
    <lineage>
        <taxon>Eukaryota</taxon>
        <taxon>Metazoa</taxon>
        <taxon>Spiralia</taxon>
        <taxon>Lophotrochozoa</taxon>
        <taxon>Mollusca</taxon>
        <taxon>Bivalvia</taxon>
        <taxon>Autobranchia</taxon>
        <taxon>Pteriomorphia</taxon>
        <taxon>Pectinida</taxon>
        <taxon>Pectinoidea</taxon>
        <taxon>Pectinidae</taxon>
        <taxon>Mizuhopecten</taxon>
    </lineage>
</organism>
<feature type="transmembrane region" description="Helical" evidence="20">
    <location>
        <begin position="881"/>
        <end position="902"/>
    </location>
</feature>
<evidence type="ECO:0000256" key="16">
    <source>
        <dbReference type="ARBA" id="ARBA00023136"/>
    </source>
</evidence>
<feature type="signal peptide" evidence="21">
    <location>
        <begin position="1"/>
        <end position="35"/>
    </location>
</feature>
<evidence type="ECO:0000256" key="20">
    <source>
        <dbReference type="SAM" id="Phobius"/>
    </source>
</evidence>